<sequence length="41" mass="4402">MKAIGLGIVLTAVLSVGAWWVLNDVVPYTEGERTGDSVRLD</sequence>
<keyword evidence="2" id="KW-1185">Reference proteome</keyword>
<dbReference type="AlphaFoldDB" id="A0A0D1EIP5"/>
<proteinExistence type="predicted"/>
<dbReference type="EMBL" id="JYFE01000046">
    <property type="protein sequence ID" value="KIT15705.1"/>
    <property type="molecule type" value="Genomic_DNA"/>
</dbReference>
<organism evidence="1 2">
    <name type="scientific">Jannaschia aquimarina</name>
    <dbReference type="NCBI Taxonomy" id="935700"/>
    <lineage>
        <taxon>Bacteria</taxon>
        <taxon>Pseudomonadati</taxon>
        <taxon>Pseudomonadota</taxon>
        <taxon>Alphaproteobacteria</taxon>
        <taxon>Rhodobacterales</taxon>
        <taxon>Roseobacteraceae</taxon>
        <taxon>Jannaschia</taxon>
    </lineage>
</organism>
<dbReference type="PATRIC" id="fig|935700.4.peg.2664"/>
<name>A0A0D1EIP5_9RHOB</name>
<gene>
    <name evidence="1" type="ORF">jaqu_25820</name>
</gene>
<reference evidence="1 2" key="1">
    <citation type="submission" date="2015-02" db="EMBL/GenBank/DDBJ databases">
        <title>Genome Sequence of Jannaschia aquimarina DSM28248, a member of the Roseobacter clade.</title>
        <authorList>
            <person name="Voget S."/>
            <person name="Daniel R."/>
        </authorList>
    </citation>
    <scope>NUCLEOTIDE SEQUENCE [LARGE SCALE GENOMIC DNA]</scope>
    <source>
        <strain evidence="1 2">GSW-M26</strain>
    </source>
</reference>
<protein>
    <submittedName>
        <fullName evidence="1">Uncharacterized protein</fullName>
    </submittedName>
</protein>
<comment type="caution">
    <text evidence="1">The sequence shown here is derived from an EMBL/GenBank/DDBJ whole genome shotgun (WGS) entry which is preliminary data.</text>
</comment>
<dbReference type="STRING" id="935700.jaqu_25820"/>
<accession>A0A0D1EIP5</accession>
<evidence type="ECO:0000313" key="1">
    <source>
        <dbReference type="EMBL" id="KIT15705.1"/>
    </source>
</evidence>
<evidence type="ECO:0000313" key="2">
    <source>
        <dbReference type="Proteomes" id="UP000032232"/>
    </source>
</evidence>
<dbReference type="RefSeq" id="WP_269078991.1">
    <property type="nucleotide sequence ID" value="NZ_FZPF01000014.1"/>
</dbReference>
<dbReference type="Proteomes" id="UP000032232">
    <property type="component" value="Unassembled WGS sequence"/>
</dbReference>